<sequence>MASLIEKLVSTYPEQNPFTIDPPVPNLTPVESPDVLKKITLEAIPTALETARRTALNPFMSLYGDNPLEAAEGVAGRNAPPLTSYVQPPPLPQLTVENLEFLTKLNPTGRTPVYKVRIDDTVYALKMFRDKDPDQEYIKEEVGWPMFRFRRESEAYAHLLHYGACDRGVVPRCYGWFELSDADIQRCYALPPSEDDPEYLVQLRNAADIKRWGPDYPYIEPTLLDDRRPPKALLLEYLSDAQQVSISNVTPKIAEAALRALYEIHASLVWIDFDESTCGSEKFFKKKLTRSALLFELAQGWSLFYQSLETKATCSPWSKADADSGKPTRHSPDKALAPVWRMGKALRYFELCLSCVLTDQLGKGSPLLYLQLPSQPLVIVNSVRDALNLMDKRSYIYSDKPQSVMDEIVGWNWILPSAPYGQTWRHVRRYFHQHFHAGVVHRYRDVQLREVQAYLRRVLEVDGGKASLDSVNHLFSAIILDIIYGIKVTGLDDPILSIIQQAAISFSEMKMPGAFLVDTFPILRHIPSWVPGVTFRKYGIIHRPKAAAMKDLPFSKTREDITSGIAASSVALRLIETLEKRYKGTDLYAEHEEYVKAAAGSGYGAAVETSYTTTGWFILAMALHPHVQQKAQDELDRVIGQDRLPVHEDFGSLHYIQAVFRETLRWMPALPFGVPHRVMVEDDYLGFRIPEGSMIVPNIWSMSHDVEDYTNPEAYDPDRFCKNGRIDPDVRDPATYVFGFGRRICPGRYFAQDNLLLTFASILAVFNIRAALGEDGRPVHLSPESAASGEGLFYHPERLDCVFVPRSARIVEVLNKDA</sequence>
<protein>
    <submittedName>
        <fullName evidence="1">Uncharacterized protein</fullName>
    </submittedName>
</protein>
<accession>A0ACC1T6H5</accession>
<proteinExistence type="predicted"/>
<name>A0ACC1T6H5_9APHY</name>
<organism evidence="1 2">
    <name type="scientific">Phlebia brevispora</name>
    <dbReference type="NCBI Taxonomy" id="194682"/>
    <lineage>
        <taxon>Eukaryota</taxon>
        <taxon>Fungi</taxon>
        <taxon>Dikarya</taxon>
        <taxon>Basidiomycota</taxon>
        <taxon>Agaricomycotina</taxon>
        <taxon>Agaricomycetes</taxon>
        <taxon>Polyporales</taxon>
        <taxon>Meruliaceae</taxon>
        <taxon>Phlebia</taxon>
    </lineage>
</organism>
<gene>
    <name evidence="1" type="ORF">NM688_g3409</name>
</gene>
<evidence type="ECO:0000313" key="1">
    <source>
        <dbReference type="EMBL" id="KAJ3553829.1"/>
    </source>
</evidence>
<evidence type="ECO:0000313" key="2">
    <source>
        <dbReference type="Proteomes" id="UP001148662"/>
    </source>
</evidence>
<dbReference type="EMBL" id="JANHOG010000493">
    <property type="protein sequence ID" value="KAJ3553829.1"/>
    <property type="molecule type" value="Genomic_DNA"/>
</dbReference>
<reference evidence="1" key="1">
    <citation type="submission" date="2022-07" db="EMBL/GenBank/DDBJ databases">
        <title>Genome Sequence of Phlebia brevispora.</title>
        <authorList>
            <person name="Buettner E."/>
        </authorList>
    </citation>
    <scope>NUCLEOTIDE SEQUENCE</scope>
    <source>
        <strain evidence="1">MPL23</strain>
    </source>
</reference>
<dbReference type="Proteomes" id="UP001148662">
    <property type="component" value="Unassembled WGS sequence"/>
</dbReference>
<comment type="caution">
    <text evidence="1">The sequence shown here is derived from an EMBL/GenBank/DDBJ whole genome shotgun (WGS) entry which is preliminary data.</text>
</comment>
<keyword evidence="2" id="KW-1185">Reference proteome</keyword>